<sequence>MLPIVIVMSYAVVGPYILVSFNQNWGTHAFDTNSLKWHKVDDERLPFFGCAALQCSSIFLGLSKKDGPVNAYHICVANSGKDHALKLSIIVLPLRYMGHEVDAGPCFSSLDNGRFCSLSYLVDSSTMTPHHEYNELYPRKVRVNLRTYQIENLSLLEDPAEMLLDGKPEIIISSQWRQSFKILSPSQGFSASSFTFLSV</sequence>
<dbReference type="Proteomes" id="UP001732700">
    <property type="component" value="Chromosome 2C"/>
</dbReference>
<dbReference type="EnsemblPlants" id="AVESA.00010b.r2.2CG0271330.1">
    <property type="protein sequence ID" value="AVESA.00010b.r2.2CG0271330.1.CDS.1"/>
    <property type="gene ID" value="AVESA.00010b.r2.2CG0271330"/>
</dbReference>
<reference evidence="1" key="2">
    <citation type="submission" date="2025-09" db="UniProtKB">
        <authorList>
            <consortium name="EnsemblPlants"/>
        </authorList>
    </citation>
    <scope>IDENTIFICATION</scope>
</reference>
<organism evidence="1 2">
    <name type="scientific">Avena sativa</name>
    <name type="common">Oat</name>
    <dbReference type="NCBI Taxonomy" id="4498"/>
    <lineage>
        <taxon>Eukaryota</taxon>
        <taxon>Viridiplantae</taxon>
        <taxon>Streptophyta</taxon>
        <taxon>Embryophyta</taxon>
        <taxon>Tracheophyta</taxon>
        <taxon>Spermatophyta</taxon>
        <taxon>Magnoliopsida</taxon>
        <taxon>Liliopsida</taxon>
        <taxon>Poales</taxon>
        <taxon>Poaceae</taxon>
        <taxon>BOP clade</taxon>
        <taxon>Pooideae</taxon>
        <taxon>Poodae</taxon>
        <taxon>Poeae</taxon>
        <taxon>Poeae Chloroplast Group 1 (Aveneae type)</taxon>
        <taxon>Aveninae</taxon>
        <taxon>Avena</taxon>
    </lineage>
</organism>
<reference evidence="1" key="1">
    <citation type="submission" date="2021-05" db="EMBL/GenBank/DDBJ databases">
        <authorList>
            <person name="Scholz U."/>
            <person name="Mascher M."/>
            <person name="Fiebig A."/>
        </authorList>
    </citation>
    <scope>NUCLEOTIDE SEQUENCE [LARGE SCALE GENOMIC DNA]</scope>
</reference>
<accession>A0ACD5UKC4</accession>
<evidence type="ECO:0000313" key="1">
    <source>
        <dbReference type="EnsemblPlants" id="AVESA.00010b.r2.2CG0271330.1.CDS.1"/>
    </source>
</evidence>
<name>A0ACD5UKC4_AVESA</name>
<keyword evidence="2" id="KW-1185">Reference proteome</keyword>
<protein>
    <submittedName>
        <fullName evidence="1">Uncharacterized protein</fullName>
    </submittedName>
</protein>
<evidence type="ECO:0000313" key="2">
    <source>
        <dbReference type="Proteomes" id="UP001732700"/>
    </source>
</evidence>
<proteinExistence type="predicted"/>